<sequence>EQAKRLDWLAHTYNNMAFIYSQLGLQDSTAWCLRKSMELLPNIAEKNRPSIMNNLGSFLMKTDTAMARKYLEESLDITPTSPAYASLGTLAAMRGDTAQATKMWREALIIAPDTPSEKLVLKAIMEFRSEQGEWREATLTAKRLMQLSDSVNRARLE</sequence>
<dbReference type="PROSITE" id="PS50005">
    <property type="entry name" value="TPR"/>
    <property type="match status" value="1"/>
</dbReference>
<evidence type="ECO:0000313" key="1">
    <source>
        <dbReference type="EMBL" id="EJW91592.1"/>
    </source>
</evidence>
<name>J9FPV5_9ZZZZ</name>
<feature type="non-terminal residue" evidence="1">
    <location>
        <position position="1"/>
    </location>
</feature>
<dbReference type="SUPFAM" id="SSF48452">
    <property type="entry name" value="TPR-like"/>
    <property type="match status" value="1"/>
</dbReference>
<proteinExistence type="predicted"/>
<protein>
    <submittedName>
        <fullName evidence="1">Tetratricopeptide repeat domain protein</fullName>
    </submittedName>
</protein>
<dbReference type="InterPro" id="IPR019734">
    <property type="entry name" value="TPR_rpt"/>
</dbReference>
<dbReference type="AlphaFoldDB" id="J9FPV5"/>
<dbReference type="Gene3D" id="1.25.40.10">
    <property type="entry name" value="Tetratricopeptide repeat domain"/>
    <property type="match status" value="1"/>
</dbReference>
<dbReference type="InterPro" id="IPR011990">
    <property type="entry name" value="TPR-like_helical_dom_sf"/>
</dbReference>
<organism evidence="1">
    <name type="scientific">gut metagenome</name>
    <dbReference type="NCBI Taxonomy" id="749906"/>
    <lineage>
        <taxon>unclassified sequences</taxon>
        <taxon>metagenomes</taxon>
        <taxon>organismal metagenomes</taxon>
    </lineage>
</organism>
<gene>
    <name evidence="1" type="ORF">EVA_20301</name>
</gene>
<comment type="caution">
    <text evidence="1">The sequence shown here is derived from an EMBL/GenBank/DDBJ whole genome shotgun (WGS) entry which is preliminary data.</text>
</comment>
<dbReference type="SMART" id="SM00028">
    <property type="entry name" value="TPR"/>
    <property type="match status" value="2"/>
</dbReference>
<reference evidence="1" key="1">
    <citation type="journal article" date="2012" name="PLoS ONE">
        <title>Gene sets for utilization of primary and secondary nutrition supplies in the distal gut of endangered iberian lynx.</title>
        <authorList>
            <person name="Alcaide M."/>
            <person name="Messina E."/>
            <person name="Richter M."/>
            <person name="Bargiela R."/>
            <person name="Peplies J."/>
            <person name="Huws S.A."/>
            <person name="Newbold C.J."/>
            <person name="Golyshin P.N."/>
            <person name="Simon M.A."/>
            <person name="Lopez G."/>
            <person name="Yakimov M.M."/>
            <person name="Ferrer M."/>
        </authorList>
    </citation>
    <scope>NUCLEOTIDE SEQUENCE</scope>
</reference>
<dbReference type="EMBL" id="AMCI01008076">
    <property type="protein sequence ID" value="EJW91592.1"/>
    <property type="molecule type" value="Genomic_DNA"/>
</dbReference>
<accession>J9FPV5</accession>
<feature type="non-terminal residue" evidence="1">
    <location>
        <position position="157"/>
    </location>
</feature>